<proteinExistence type="predicted"/>
<keyword evidence="1" id="KW-0472">Membrane</keyword>
<keyword evidence="3" id="KW-1185">Reference proteome</keyword>
<dbReference type="AlphaFoldDB" id="A0A540MMI1"/>
<evidence type="ECO:0000313" key="2">
    <source>
        <dbReference type="EMBL" id="TQD99589.1"/>
    </source>
</evidence>
<gene>
    <name evidence="2" type="ORF">C1H46_014815</name>
</gene>
<keyword evidence="1" id="KW-1133">Transmembrane helix</keyword>
<sequence>MFTEGLDRSALHWVREPSPMLVDPGSKGSFPLFAFLFSPDISANMIRQTRRSHLLSWTRLINTGNHNTNNDYCSLVFILFGAFMAFVANGTPSLLESQVRIARFFRFSGIDSSSLHVGENGLSVARNNTFTKYIQECVIGCF</sequence>
<feature type="transmembrane region" description="Helical" evidence="1">
    <location>
        <begin position="75"/>
        <end position="95"/>
    </location>
</feature>
<comment type="caution">
    <text evidence="2">The sequence shown here is derived from an EMBL/GenBank/DDBJ whole genome shotgun (WGS) entry which is preliminary data.</text>
</comment>
<organism evidence="2 3">
    <name type="scientific">Malus baccata</name>
    <name type="common">Siberian crab apple</name>
    <name type="synonym">Pyrus baccata</name>
    <dbReference type="NCBI Taxonomy" id="106549"/>
    <lineage>
        <taxon>Eukaryota</taxon>
        <taxon>Viridiplantae</taxon>
        <taxon>Streptophyta</taxon>
        <taxon>Embryophyta</taxon>
        <taxon>Tracheophyta</taxon>
        <taxon>Spermatophyta</taxon>
        <taxon>Magnoliopsida</taxon>
        <taxon>eudicotyledons</taxon>
        <taxon>Gunneridae</taxon>
        <taxon>Pentapetalae</taxon>
        <taxon>rosids</taxon>
        <taxon>fabids</taxon>
        <taxon>Rosales</taxon>
        <taxon>Rosaceae</taxon>
        <taxon>Amygdaloideae</taxon>
        <taxon>Maleae</taxon>
        <taxon>Malus</taxon>
    </lineage>
</organism>
<dbReference type="Proteomes" id="UP000315295">
    <property type="component" value="Unassembled WGS sequence"/>
</dbReference>
<evidence type="ECO:0000256" key="1">
    <source>
        <dbReference type="SAM" id="Phobius"/>
    </source>
</evidence>
<dbReference type="EMBL" id="VIEB01000233">
    <property type="protein sequence ID" value="TQD99589.1"/>
    <property type="molecule type" value="Genomic_DNA"/>
</dbReference>
<name>A0A540MMI1_MALBA</name>
<dbReference type="STRING" id="106549.A0A540MMI1"/>
<reference evidence="2 3" key="1">
    <citation type="journal article" date="2019" name="G3 (Bethesda)">
        <title>Sequencing of a Wild Apple (Malus baccata) Genome Unravels the Differences Between Cultivated and Wild Apple Species Regarding Disease Resistance and Cold Tolerance.</title>
        <authorList>
            <person name="Chen X."/>
        </authorList>
    </citation>
    <scope>NUCLEOTIDE SEQUENCE [LARGE SCALE GENOMIC DNA]</scope>
    <source>
        <strain evidence="3">cv. Shandingzi</strain>
        <tissue evidence="2">Leaves</tissue>
    </source>
</reference>
<evidence type="ECO:0000313" key="3">
    <source>
        <dbReference type="Proteomes" id="UP000315295"/>
    </source>
</evidence>
<keyword evidence="1" id="KW-0812">Transmembrane</keyword>
<protein>
    <submittedName>
        <fullName evidence="2">Uncharacterized protein</fullName>
    </submittedName>
</protein>
<accession>A0A540MMI1</accession>